<feature type="region of interest" description="Disordered" evidence="1">
    <location>
        <begin position="712"/>
        <end position="734"/>
    </location>
</feature>
<proteinExistence type="predicted"/>
<comment type="caution">
    <text evidence="3">The sequence shown here is derived from an EMBL/GenBank/DDBJ whole genome shotgun (WGS) entry which is preliminary data.</text>
</comment>
<name>A0A8J3WYS5_9ACTN</name>
<sequence length="1529" mass="164514">MINAMAHEPGLQLTKDLSDALSWVLDVAPTTPVPVVVLAAYLDSLAKGYGLSDSLEVDAVGPLERVDLPASAVALINHYLADGGASVDADSLRDRLYSVFADLSQDRHARSILDKTQPLTDIELLYLGQIYWNLEGTPTRPKLPIRAGQVVIVAGKQVSADVKAPNANKDFATMKWTARVNEQGPYKSSSGQGFRKQGARLAVLAAEHIIQCNPQRPPTLGGAFLQLTPSDRGRHRISSIAWREDKPGLATPATVGADRQRRGLDAGKQGAPDHRSVVEHSFARMKLASAFEGREPELDELVEFCTTDDDQRLLVVGERYSGKSALMAEFFVNAEAPDTVRLGYFVPPNQRQDARSEAMVRHLVRQAYLLTTGEELHIDSTNPGRLRELLATCVGQARQDGRSVVLVVDGIDEDVSDRLQEQTMISVLGELSVPGLKVIVSAWSDRIPGAAAGWRQLPVRRTEYLAECLKQMEAELESLFDQAPTRGILQYLTFGFGAFQADELAQLTGGSVRAIRKTLICSEERVFSAVREPGEARRWAFAHPKYAEVARALFDESAGAWPAGELTSAAAVSAEAETEIRLEAWAGSFRNAGWPTETPRYLLTHYPESLAERGDLTRLCQLLFDPGYLRAVAGRFGPANPISFLVDQALPLALRAAQAGGSTASLETIAKLGTVRINYQVTADTVPLVLLEAVGRVAGPVAAKRLATHIIGRDTDSDPGETSGRSGPFEPLSSSAAQTVSALVRAGLTDMAKEYTLTRDDPGVHLAYARALIHQGDQAGAIEAAHAWQSSMEDAAKEQQPMPADFSAFVESALGRLVEGEMEDAAEDDPPTPGALLESVLALLAEGGDETFRAAGLSIVGVRDDFRNRSRCVRLFREAGDHAGASVLAMRLLGEYRTVEHAAGAVALDVAAALVWGGHVQEAWELICTIPEVVVEAVTTLRGRPGIADHPFLFPGPRVLDLLKTVPVLPLIEAFLATGNHAGARQFLAEHVQGKEYVQIHAALMVKAGMPDEAFTAIDTIDTLPDNTPGLELSRPFMVTQHKIVLFALLACEHPESGAAARAVDQIKRLIAGSHPEAQPVLWSQLALALIAVRRDDEFDSIVERLDDPGDALLHGVEAAARRRDLQVALRYVHHQQWMNPRASAKDRIQALALLAICHLEANNPQQAQSALAQALALAASPTVATSVRRQGIVEAAVGREFDWEHMLRQGLKTGLEAVRAAAYWLEDPEEHLDALEAATVAAIKLWKTSRGIDDRDEDGENGPPAGLPESGLDPLEAAIGSRAPVSWAGWQEAFAALADALNRAGNEETAARVATLALRVALVQRQFDDPGTPSPPILLGRRLIDLVRLAGELEPDGKRQIQEALEDSSQRLQRLFSPFGPPRESSALWAAAESMSRAAIGQRDDARALVTEASSAVATAPSTGAVPGAHDGVLSLCVETLAFLGEPDLAAPLLGYISDAPVAAQTNLCLADGYLDKGDIAAAFQCASRGLSDCLDPTILRRLDPDLVPKIAGFEDQLWKANSGRSLD</sequence>
<protein>
    <recommendedName>
        <fullName evidence="2">Orc1-like AAA ATPase domain-containing protein</fullName>
    </recommendedName>
</protein>
<evidence type="ECO:0000259" key="2">
    <source>
        <dbReference type="Pfam" id="PF13191"/>
    </source>
</evidence>
<feature type="region of interest" description="Disordered" evidence="1">
    <location>
        <begin position="1253"/>
        <end position="1274"/>
    </location>
</feature>
<dbReference type="Proteomes" id="UP000599074">
    <property type="component" value="Unassembled WGS sequence"/>
</dbReference>
<evidence type="ECO:0000256" key="1">
    <source>
        <dbReference type="SAM" id="MobiDB-lite"/>
    </source>
</evidence>
<organism evidence="3 4">
    <name type="scientific">Planosporangium mesophilum</name>
    <dbReference type="NCBI Taxonomy" id="689768"/>
    <lineage>
        <taxon>Bacteria</taxon>
        <taxon>Bacillati</taxon>
        <taxon>Actinomycetota</taxon>
        <taxon>Actinomycetes</taxon>
        <taxon>Micromonosporales</taxon>
        <taxon>Micromonosporaceae</taxon>
        <taxon>Planosporangium</taxon>
    </lineage>
</organism>
<feature type="domain" description="Orc1-like AAA ATPase" evidence="2">
    <location>
        <begin position="293"/>
        <end position="421"/>
    </location>
</feature>
<dbReference type="Gene3D" id="3.40.50.300">
    <property type="entry name" value="P-loop containing nucleotide triphosphate hydrolases"/>
    <property type="match status" value="1"/>
</dbReference>
<dbReference type="InterPro" id="IPR027417">
    <property type="entry name" value="P-loop_NTPase"/>
</dbReference>
<keyword evidence="4" id="KW-1185">Reference proteome</keyword>
<dbReference type="RefSeq" id="WP_203935385.1">
    <property type="nucleotide sequence ID" value="NZ_BOON01000003.1"/>
</dbReference>
<dbReference type="SUPFAM" id="SSF52540">
    <property type="entry name" value="P-loop containing nucleoside triphosphate hydrolases"/>
    <property type="match status" value="1"/>
</dbReference>
<evidence type="ECO:0000313" key="3">
    <source>
        <dbReference type="EMBL" id="GII20856.1"/>
    </source>
</evidence>
<dbReference type="InterPro" id="IPR041664">
    <property type="entry name" value="AAA_16"/>
</dbReference>
<dbReference type="Pfam" id="PF13191">
    <property type="entry name" value="AAA_16"/>
    <property type="match status" value="1"/>
</dbReference>
<reference evidence="3" key="1">
    <citation type="submission" date="2021-01" db="EMBL/GenBank/DDBJ databases">
        <title>Whole genome shotgun sequence of Planosporangium mesophilum NBRC 109066.</title>
        <authorList>
            <person name="Komaki H."/>
            <person name="Tamura T."/>
        </authorList>
    </citation>
    <scope>NUCLEOTIDE SEQUENCE</scope>
    <source>
        <strain evidence="3">NBRC 109066</strain>
    </source>
</reference>
<gene>
    <name evidence="3" type="ORF">Pme01_04530</name>
</gene>
<accession>A0A8J3WYS5</accession>
<dbReference type="EMBL" id="BOON01000003">
    <property type="protein sequence ID" value="GII20856.1"/>
    <property type="molecule type" value="Genomic_DNA"/>
</dbReference>
<evidence type="ECO:0000313" key="4">
    <source>
        <dbReference type="Proteomes" id="UP000599074"/>
    </source>
</evidence>